<protein>
    <submittedName>
        <fullName evidence="8">CLASP N-terminal domain</fullName>
    </submittedName>
</protein>
<dbReference type="SMART" id="SM01349">
    <property type="entry name" value="TOG"/>
    <property type="match status" value="2"/>
</dbReference>
<feature type="region of interest" description="Disordered" evidence="6">
    <location>
        <begin position="272"/>
        <end position="317"/>
    </location>
</feature>
<dbReference type="GO" id="GO:0005876">
    <property type="term" value="C:spindle microtubule"/>
    <property type="evidence" value="ECO:0007669"/>
    <property type="project" value="TreeGrafter"/>
</dbReference>
<keyword evidence="3" id="KW-0132">Cell division</keyword>
<dbReference type="Pfam" id="PF12348">
    <property type="entry name" value="CLASP_N"/>
    <property type="match status" value="1"/>
</dbReference>
<feature type="compositionally biased region" description="Polar residues" evidence="6">
    <location>
        <begin position="612"/>
        <end position="634"/>
    </location>
</feature>
<evidence type="ECO:0000259" key="7">
    <source>
        <dbReference type="SMART" id="SM01349"/>
    </source>
</evidence>
<keyword evidence="5" id="KW-0498">Mitosis</keyword>
<feature type="compositionally biased region" description="Low complexity" evidence="6">
    <location>
        <begin position="573"/>
        <end position="589"/>
    </location>
</feature>
<feature type="domain" description="TOG" evidence="7">
    <location>
        <begin position="326"/>
        <end position="573"/>
    </location>
</feature>
<comment type="subcellular location">
    <subcellularLocation>
        <location evidence="1">Cytoplasm</location>
        <location evidence="1">Cytoskeleton</location>
        <location evidence="1">Spindle</location>
    </subcellularLocation>
</comment>
<dbReference type="GO" id="GO:1990023">
    <property type="term" value="C:mitotic spindle midzone"/>
    <property type="evidence" value="ECO:0007669"/>
    <property type="project" value="TreeGrafter"/>
</dbReference>
<feature type="region of interest" description="Disordered" evidence="6">
    <location>
        <begin position="608"/>
        <end position="683"/>
    </location>
</feature>
<dbReference type="InterPro" id="IPR034085">
    <property type="entry name" value="TOG"/>
</dbReference>
<dbReference type="InterPro" id="IPR016024">
    <property type="entry name" value="ARM-type_fold"/>
</dbReference>
<feature type="region of interest" description="Disordered" evidence="6">
    <location>
        <begin position="698"/>
        <end position="781"/>
    </location>
</feature>
<comment type="similarity">
    <text evidence="2">Belongs to the CLASP family.</text>
</comment>
<dbReference type="PANTHER" id="PTHR21567">
    <property type="entry name" value="CLASP"/>
    <property type="match status" value="1"/>
</dbReference>
<feature type="compositionally biased region" description="Basic and acidic residues" evidence="6">
    <location>
        <begin position="272"/>
        <end position="296"/>
    </location>
</feature>
<evidence type="ECO:0000256" key="5">
    <source>
        <dbReference type="ARBA" id="ARBA00022776"/>
    </source>
</evidence>
<sequence>MESIIQILAKPGTGEVDGKVLALGKLRESMVDFDEISEDLYEDIIIGLKLSLRHPNTQLAGQALQTILIFLQAFARLPITTHTQTHLRSILHAFLPTGNGVIDRLAEPRERLRELARESLVILGETSALTSKSLAGSAAGKEEITVLNLWEKAMREQGLSSKNVRIKEQSILALGQVRAGNSTFPLKPYMAVLVDLLEDGDGAVRDTARETVIAMFSASTTSAPAKAELKKLLGLKGVRKAISESVLAKVFVVSVTEPAVISPSVKTNLSKNETDIKESESKPEGKGKEVRERRQNQVDSSGSTHSRNETSLQSDPNGFESVETVYIASARDLETEFKDMLPAFEGKEHEHNWFLREKSMIRVRGMIKGDAFKQYPDTFVGCLRAGWLEASLKALASLRTTVCTSACFCYSSLAHAMGASFDPFIDTVLLPLSKMATFTKNLVVQQTQDTITVFLRTTTCPPRTILPILTQGATDKSVRARSCAFSHCKTYLDIHGVKSKHGIEALGGTTTLEDMIRKGLADSNPTVRESCRAAFWAFIGVWPALGREMIEKLDGMQKKQLLQAEQGKTAQRSVAKGAVSPKSAVASSSTQGKAKVDMKSLIAAQRKAKIAQSKSATPGTGSEDMMSSTGSLDNSQSTTQSTPPPPTFYEDIPLSLSSGSSLSSRPSIESNLPDTPGQSKSPSLVNTFASVSIAAASESPSSCSPTVSSNQLSPSSSAPPSPSISISTPIGQKKSSKSGLEEKHDSTGVISRTLPGSAAETSIRPKLPSALEPSKSLPVPQDFMSLDEGISDLSTPMKPMNATFSRIQSSGRARGPIFGSTARDQRANQTTAAVGAAAAAGAGVTRTPQGKQNRLREVARPFDGFLESPQQKATWESGAGPKQIDLLKDTSGDYPSWRTVSSFVLKDIPTEPTSSLEHPSSILEKNLSSIAAVRDLISFSQRHALVSGQESSSPTWQIWHDEKMFDRLFTSIEEFLKKETTEPAVEWCLVLLESLVNNQWTLFEGYEPRLFEILLNLRSIYRQSIREATSMLFMTLASELSPVYCLATIVTSLRRFLPPFPWPTTSDASSDSTDIKESDDEKEVMIDRRFVPGFAFGLLQIGRCFLLLPAEVLQEEIPRIVDLIIPAMNASNVTVRESATTLALAAQLVLKDEIIMFEFLRGISESRTHLLTYLFDKHHLRTSTTTSTAALTPPSVPDSKKEWDKVERALYRQSCRANTPPPQCLF</sequence>
<feature type="compositionally biased region" description="Low complexity" evidence="6">
    <location>
        <begin position="698"/>
        <end position="716"/>
    </location>
</feature>
<dbReference type="PANTHER" id="PTHR21567:SF9">
    <property type="entry name" value="CLIP-ASSOCIATING PROTEIN"/>
    <property type="match status" value="1"/>
</dbReference>
<keyword evidence="5" id="KW-0131">Cell cycle</keyword>
<dbReference type="GO" id="GO:0090307">
    <property type="term" value="P:mitotic spindle assembly"/>
    <property type="evidence" value="ECO:0007669"/>
    <property type="project" value="TreeGrafter"/>
</dbReference>
<dbReference type="InterPro" id="IPR011989">
    <property type="entry name" value="ARM-like"/>
</dbReference>
<dbReference type="GO" id="GO:0005815">
    <property type="term" value="C:microtubule organizing center"/>
    <property type="evidence" value="ECO:0007669"/>
    <property type="project" value="TreeGrafter"/>
</dbReference>
<name>A0A0F7SGI0_PHARH</name>
<keyword evidence="4" id="KW-0493">Microtubule</keyword>
<evidence type="ECO:0000256" key="6">
    <source>
        <dbReference type="SAM" id="MobiDB-lite"/>
    </source>
</evidence>
<evidence type="ECO:0000256" key="3">
    <source>
        <dbReference type="ARBA" id="ARBA00022618"/>
    </source>
</evidence>
<evidence type="ECO:0000256" key="1">
    <source>
        <dbReference type="ARBA" id="ARBA00004186"/>
    </source>
</evidence>
<dbReference type="GO" id="GO:0008017">
    <property type="term" value="F:microtubule binding"/>
    <property type="evidence" value="ECO:0007669"/>
    <property type="project" value="TreeGrafter"/>
</dbReference>
<evidence type="ECO:0000256" key="2">
    <source>
        <dbReference type="ARBA" id="ARBA00009549"/>
    </source>
</evidence>
<dbReference type="InterPro" id="IPR024395">
    <property type="entry name" value="CLASP_N_dom"/>
</dbReference>
<reference evidence="8" key="1">
    <citation type="submission" date="2014-08" db="EMBL/GenBank/DDBJ databases">
        <authorList>
            <person name="Sharma Rahul"/>
            <person name="Thines Marco"/>
        </authorList>
    </citation>
    <scope>NUCLEOTIDE SEQUENCE</scope>
</reference>
<dbReference type="GO" id="GO:0005881">
    <property type="term" value="C:cytoplasmic microtubule"/>
    <property type="evidence" value="ECO:0007669"/>
    <property type="project" value="TreeGrafter"/>
</dbReference>
<dbReference type="EMBL" id="LN483273">
    <property type="protein sequence ID" value="CDZ97991.1"/>
    <property type="molecule type" value="Genomic_DNA"/>
</dbReference>
<evidence type="ECO:0000256" key="4">
    <source>
        <dbReference type="ARBA" id="ARBA00022701"/>
    </source>
</evidence>
<dbReference type="GO" id="GO:0051301">
    <property type="term" value="P:cell division"/>
    <property type="evidence" value="ECO:0007669"/>
    <property type="project" value="UniProtKB-KW"/>
</dbReference>
<organism evidence="8">
    <name type="scientific">Phaffia rhodozyma</name>
    <name type="common">Yeast</name>
    <name type="synonym">Xanthophyllomyces dendrorhous</name>
    <dbReference type="NCBI Taxonomy" id="264483"/>
    <lineage>
        <taxon>Eukaryota</taxon>
        <taxon>Fungi</taxon>
        <taxon>Dikarya</taxon>
        <taxon>Basidiomycota</taxon>
        <taxon>Agaricomycotina</taxon>
        <taxon>Tremellomycetes</taxon>
        <taxon>Cystofilobasidiales</taxon>
        <taxon>Mrakiaceae</taxon>
        <taxon>Phaffia</taxon>
    </lineage>
</organism>
<feature type="domain" description="TOG" evidence="7">
    <location>
        <begin position="1"/>
        <end position="256"/>
    </location>
</feature>
<dbReference type="AlphaFoldDB" id="A0A0F7SGI0"/>
<proteinExistence type="inferred from homology"/>
<dbReference type="Gene3D" id="1.25.10.10">
    <property type="entry name" value="Leucine-rich Repeat Variant"/>
    <property type="match status" value="3"/>
</dbReference>
<feature type="compositionally biased region" description="Polar residues" evidence="6">
    <location>
        <begin position="297"/>
        <end position="316"/>
    </location>
</feature>
<feature type="region of interest" description="Disordered" evidence="6">
    <location>
        <begin position="570"/>
        <end position="591"/>
    </location>
</feature>
<feature type="compositionally biased region" description="Low complexity" evidence="6">
    <location>
        <begin position="654"/>
        <end position="672"/>
    </location>
</feature>
<accession>A0A0F7SGI0</accession>
<evidence type="ECO:0000313" key="8">
    <source>
        <dbReference type="EMBL" id="CDZ97991.1"/>
    </source>
</evidence>
<dbReference type="SUPFAM" id="SSF48371">
    <property type="entry name" value="ARM repeat"/>
    <property type="match status" value="2"/>
</dbReference>